<organism evidence="1 2">
    <name type="scientific">Polarella glacialis</name>
    <name type="common">Dinoflagellate</name>
    <dbReference type="NCBI Taxonomy" id="89957"/>
    <lineage>
        <taxon>Eukaryota</taxon>
        <taxon>Sar</taxon>
        <taxon>Alveolata</taxon>
        <taxon>Dinophyceae</taxon>
        <taxon>Suessiales</taxon>
        <taxon>Suessiaceae</taxon>
        <taxon>Polarella</taxon>
    </lineage>
</organism>
<evidence type="ECO:0000313" key="2">
    <source>
        <dbReference type="Proteomes" id="UP000626109"/>
    </source>
</evidence>
<name>A0A813LG72_POLGL</name>
<dbReference type="Proteomes" id="UP000626109">
    <property type="component" value="Unassembled WGS sequence"/>
</dbReference>
<feature type="non-terminal residue" evidence="1">
    <location>
        <position position="155"/>
    </location>
</feature>
<evidence type="ECO:0000313" key="1">
    <source>
        <dbReference type="EMBL" id="CAE8726901.1"/>
    </source>
</evidence>
<comment type="caution">
    <text evidence="1">The sequence shown here is derived from an EMBL/GenBank/DDBJ whole genome shotgun (WGS) entry which is preliminary data.</text>
</comment>
<feature type="non-terminal residue" evidence="1">
    <location>
        <position position="1"/>
    </location>
</feature>
<proteinExistence type="predicted"/>
<dbReference type="AlphaFoldDB" id="A0A813LG72"/>
<accession>A0A813LG72</accession>
<protein>
    <submittedName>
        <fullName evidence="1">Uncharacterized protein</fullName>
    </submittedName>
</protein>
<sequence length="155" mass="15589">VAELLLLAERSAARDGPAAAAELLGGDASEVATELKVLEKRLAGLTRDAQGSPFGQASGGTVAGCTMPGSLVAQLERLASAPSGGAAKASGDGRVTYEISYAPNTAAIADSAKIAAMESSIADIEKQLGVVDPSSFAFSDLQSAVTLLQKRLSLL</sequence>
<reference evidence="1" key="1">
    <citation type="submission" date="2021-02" db="EMBL/GenBank/DDBJ databases">
        <authorList>
            <person name="Dougan E. K."/>
            <person name="Rhodes N."/>
            <person name="Thang M."/>
            <person name="Chan C."/>
        </authorList>
    </citation>
    <scope>NUCLEOTIDE SEQUENCE</scope>
</reference>
<gene>
    <name evidence="1" type="ORF">PGLA2088_LOCUS44638</name>
</gene>
<dbReference type="EMBL" id="CAJNNW010035298">
    <property type="protein sequence ID" value="CAE8726901.1"/>
    <property type="molecule type" value="Genomic_DNA"/>
</dbReference>